<evidence type="ECO:0000256" key="19">
    <source>
        <dbReference type="ARBA" id="ARBA00023204"/>
    </source>
</evidence>
<comment type="catalytic activity">
    <reaction evidence="23">
        <text>ATP + (deoxyribonucleotide)n-3'-hydroxyl + 5'-phospho-(deoxyribonucleotide)m = (deoxyribonucleotide)n+m + AMP + diphosphate.</text>
        <dbReference type="EC" id="6.5.1.1"/>
    </reaction>
</comment>
<dbReference type="EMBL" id="JBHTIA010000010">
    <property type="protein sequence ID" value="MFD0766109.1"/>
    <property type="molecule type" value="Genomic_DNA"/>
</dbReference>
<keyword evidence="11" id="KW-0227">DNA damage</keyword>
<name>A0ABW2ZIP9_9SPHI</name>
<reference evidence="26" key="1">
    <citation type="journal article" date="2019" name="Int. J. Syst. Evol. Microbiol.">
        <title>The Global Catalogue of Microorganisms (GCM) 10K type strain sequencing project: providing services to taxonomists for standard genome sequencing and annotation.</title>
        <authorList>
            <consortium name="The Broad Institute Genomics Platform"/>
            <consortium name="The Broad Institute Genome Sequencing Center for Infectious Disease"/>
            <person name="Wu L."/>
            <person name="Ma J."/>
        </authorList>
    </citation>
    <scope>NUCLEOTIDE SEQUENCE [LARGE SCALE GENOMIC DNA]</scope>
    <source>
        <strain evidence="26">CCUG 60742</strain>
    </source>
</reference>
<dbReference type="NCBIfam" id="TIGR00195">
    <property type="entry name" value="exoDNase_III"/>
    <property type="match status" value="1"/>
</dbReference>
<sequence length="971" mass="110393">MKIATYNINGINGRLDILLRWLKEAQPDIVCLQELKSENSKFPEKAINDAGYQAIWHGQKSWNGVAILSKAEIKELRNDLPGEDEEFTHSRYTEAFINGIVIGCIYLPNGNPWPGPKFDFKLRWFKRLAHHAKDLVDRDLPVILIGDYNVMPTELDTYKPEKYLENALFRPESRKAFKDLIDQGWTDAIRTLYPDERVYTFWDYLRDAYGRNAGLRLDYFLLNKKISGRLIAGNVDKEVRGWKGASDHAPVWIELADENETALVQKERKITKSKATGSNKENVKAEPKGLLQLLSELPEIPVPDAIKPMKATLVDEPFDQPGWMYEIKWDGYRAVAILNEGQATLTSRNNLIFEQFQPINDLLESWEMNVVLDGEIVALNEQGTADFGALQNWRNKKNALLAFYVFDILWYNGRDLTGLPLRSRREILDAVLPKDSNLIRPSQVFEVGGIEFFEAAKRMGLEGIIAKRADSLYTSDARSREWLKVKAKRRQEVVIAGFTKNEGTGKYFSALAIGVHDQKGVLRYIGKVGTGFNDGRQKEMIKLFEPLITNESPFDVEPDVDEPSQFRPRRLGAKATWLKPLLVCEVEFAEITSDGKVRQASFKGMRTDKDPKDVVMEIEADTAEMVSNSHLKVDAILAEANLKTKRKSRKSSGLNTNQEPADLLITSKNETEQVKVDGHSLKLTHLNKLYWPEDKVTKRDMFNYYHQVAPFMVPYLKDRPMSLNRFPGGIHGESFYQKNVRDKAPEWAETMPHTNGEGVDKDYLLGNNEATLLWMASLGCIEMNPWFSRVTSPDNPDYCIIDLDPDKQHFDQVIQAAQEVKKVLDAIDVPSYPKTSGSTGMHIYIPLGAKYTYDQSQLFANIIVQLVQQQIPDFTTLERIISNRKGKMYLDFLQNRPGATIAGVYSLRPKPGATVSMPLTWDEVKSGLTMRHFTIYNAIDRIRETGDLFTGVLGEGIDLAKTIQKAKSIFN</sequence>
<dbReference type="PROSITE" id="PS50160">
    <property type="entry name" value="DNA_LIGASE_A3"/>
    <property type="match status" value="1"/>
</dbReference>
<evidence type="ECO:0000256" key="2">
    <source>
        <dbReference type="ARBA" id="ARBA00001946"/>
    </source>
</evidence>
<gene>
    <name evidence="25" type="primary">ligD</name>
    <name evidence="25" type="ORF">ACFQZI_14695</name>
</gene>
<evidence type="ECO:0000256" key="23">
    <source>
        <dbReference type="ARBA" id="ARBA00034003"/>
    </source>
</evidence>
<dbReference type="CDD" id="cd07906">
    <property type="entry name" value="Adenylation_DNA_ligase_LigD_LigC"/>
    <property type="match status" value="1"/>
</dbReference>
<keyword evidence="19" id="KW-0234">DNA repair</keyword>
<dbReference type="InterPro" id="IPR037493">
    <property type="entry name" value="ExoIII-like"/>
</dbReference>
<dbReference type="SUPFAM" id="SSF56091">
    <property type="entry name" value="DNA ligase/mRNA capping enzyme, catalytic domain"/>
    <property type="match status" value="1"/>
</dbReference>
<dbReference type="InterPro" id="IPR036691">
    <property type="entry name" value="Endo/exonu/phosph_ase_sf"/>
</dbReference>
<evidence type="ECO:0000256" key="20">
    <source>
        <dbReference type="ARBA" id="ARBA00023211"/>
    </source>
</evidence>
<evidence type="ECO:0000256" key="7">
    <source>
        <dbReference type="ARBA" id="ARBA00022695"/>
    </source>
</evidence>
<dbReference type="Gene3D" id="3.30.1490.70">
    <property type="match status" value="1"/>
</dbReference>
<evidence type="ECO:0000256" key="18">
    <source>
        <dbReference type="ARBA" id="ARBA00023172"/>
    </source>
</evidence>
<evidence type="ECO:0000256" key="1">
    <source>
        <dbReference type="ARBA" id="ARBA00001936"/>
    </source>
</evidence>
<keyword evidence="14" id="KW-0067">ATP-binding</keyword>
<evidence type="ECO:0000256" key="5">
    <source>
        <dbReference type="ARBA" id="ARBA00022598"/>
    </source>
</evidence>
<dbReference type="Pfam" id="PF03372">
    <property type="entry name" value="Exo_endo_phos"/>
    <property type="match status" value="1"/>
</dbReference>
<evidence type="ECO:0000256" key="21">
    <source>
        <dbReference type="ARBA" id="ARBA00023268"/>
    </source>
</evidence>
<dbReference type="PANTHER" id="PTHR42705:SF2">
    <property type="entry name" value="BIFUNCTIONAL NON-HOMOLOGOUS END JOINING PROTEIN LIGD"/>
    <property type="match status" value="1"/>
</dbReference>
<dbReference type="InterPro" id="IPR052171">
    <property type="entry name" value="NHEJ_LigD"/>
</dbReference>
<dbReference type="InterPro" id="IPR020847">
    <property type="entry name" value="AP_endonuclease_F1_BS"/>
</dbReference>
<dbReference type="NCBIfam" id="TIGR02778">
    <property type="entry name" value="ligD_pol"/>
    <property type="match status" value="1"/>
</dbReference>
<dbReference type="CDD" id="cd09086">
    <property type="entry name" value="ExoIII-like_AP-endo"/>
    <property type="match status" value="1"/>
</dbReference>
<organism evidence="25 26">
    <name type="scientific">Mucilaginibacter lutimaris</name>
    <dbReference type="NCBI Taxonomy" id="931629"/>
    <lineage>
        <taxon>Bacteria</taxon>
        <taxon>Pseudomonadati</taxon>
        <taxon>Bacteroidota</taxon>
        <taxon>Sphingobacteriia</taxon>
        <taxon>Sphingobacteriales</taxon>
        <taxon>Sphingobacteriaceae</taxon>
        <taxon>Mucilaginibacter</taxon>
    </lineage>
</organism>
<evidence type="ECO:0000256" key="13">
    <source>
        <dbReference type="ARBA" id="ARBA00022839"/>
    </source>
</evidence>
<dbReference type="Gene3D" id="2.40.50.140">
    <property type="entry name" value="Nucleic acid-binding proteins"/>
    <property type="match status" value="1"/>
</dbReference>
<dbReference type="PROSITE" id="PS51435">
    <property type="entry name" value="AP_NUCLEASE_F1_4"/>
    <property type="match status" value="1"/>
</dbReference>
<evidence type="ECO:0000256" key="10">
    <source>
        <dbReference type="ARBA" id="ARBA00022741"/>
    </source>
</evidence>
<evidence type="ECO:0000256" key="22">
    <source>
        <dbReference type="ARBA" id="ARBA00029943"/>
    </source>
</evidence>
<proteinExistence type="inferred from homology"/>
<dbReference type="GO" id="GO:0003910">
    <property type="term" value="F:DNA ligase (ATP) activity"/>
    <property type="evidence" value="ECO:0007669"/>
    <property type="project" value="UniProtKB-EC"/>
</dbReference>
<evidence type="ECO:0000256" key="6">
    <source>
        <dbReference type="ARBA" id="ARBA00022679"/>
    </source>
</evidence>
<dbReference type="PROSITE" id="PS00333">
    <property type="entry name" value="DNA_LIGASE_A2"/>
    <property type="match status" value="1"/>
</dbReference>
<dbReference type="Pfam" id="PF21686">
    <property type="entry name" value="LigD_Prim-Pol"/>
    <property type="match status" value="1"/>
</dbReference>
<dbReference type="InterPro" id="IPR014143">
    <property type="entry name" value="NHEJ_ligase_prk"/>
</dbReference>
<evidence type="ECO:0000256" key="16">
    <source>
        <dbReference type="ARBA" id="ARBA00022932"/>
    </source>
</evidence>
<evidence type="ECO:0000256" key="3">
    <source>
        <dbReference type="ARBA" id="ARBA00007092"/>
    </source>
</evidence>
<dbReference type="NCBIfam" id="TIGR00633">
    <property type="entry name" value="xth"/>
    <property type="match status" value="1"/>
</dbReference>
<dbReference type="CDD" id="cd04865">
    <property type="entry name" value="LigD_Pol_like_2"/>
    <property type="match status" value="1"/>
</dbReference>
<evidence type="ECO:0000256" key="11">
    <source>
        <dbReference type="ARBA" id="ARBA00022763"/>
    </source>
</evidence>
<dbReference type="InterPro" id="IPR012340">
    <property type="entry name" value="NA-bd_OB-fold"/>
</dbReference>
<keyword evidence="6" id="KW-0808">Transferase</keyword>
<keyword evidence="9" id="KW-0479">Metal-binding</keyword>
<dbReference type="PANTHER" id="PTHR42705">
    <property type="entry name" value="BIFUNCTIONAL NON-HOMOLOGOUS END JOINING PROTEIN LIGD"/>
    <property type="match status" value="1"/>
</dbReference>
<dbReference type="Gene3D" id="3.90.920.10">
    <property type="entry name" value="DNA primase, PRIM domain"/>
    <property type="match status" value="1"/>
</dbReference>
<keyword evidence="18" id="KW-0233">DNA recombination</keyword>
<evidence type="ECO:0000256" key="17">
    <source>
        <dbReference type="ARBA" id="ARBA00023125"/>
    </source>
</evidence>
<keyword evidence="21" id="KW-0511">Multifunctional enzyme</keyword>
<comment type="cofactor">
    <cofactor evidence="2">
        <name>Mg(2+)</name>
        <dbReference type="ChEBI" id="CHEBI:18420"/>
    </cofactor>
</comment>
<keyword evidence="7" id="KW-0548">Nucleotidyltransferase</keyword>
<dbReference type="PROSITE" id="PS00726">
    <property type="entry name" value="AP_NUCLEASE_F1_1"/>
    <property type="match status" value="1"/>
</dbReference>
<evidence type="ECO:0000256" key="8">
    <source>
        <dbReference type="ARBA" id="ARBA00022722"/>
    </source>
</evidence>
<dbReference type="Pfam" id="PF01068">
    <property type="entry name" value="DNA_ligase_A_M"/>
    <property type="match status" value="1"/>
</dbReference>
<dbReference type="RefSeq" id="WP_377143725.1">
    <property type="nucleotide sequence ID" value="NZ_JBHTIA010000010.1"/>
</dbReference>
<dbReference type="SUPFAM" id="SSF56219">
    <property type="entry name" value="DNase I-like"/>
    <property type="match status" value="1"/>
</dbReference>
<dbReference type="Gene3D" id="3.30.470.30">
    <property type="entry name" value="DNA ligase/mRNA capping enzyme"/>
    <property type="match status" value="1"/>
</dbReference>
<keyword evidence="20" id="KW-0464">Manganese</keyword>
<keyword evidence="16" id="KW-0239">DNA-directed DNA polymerase</keyword>
<evidence type="ECO:0000256" key="14">
    <source>
        <dbReference type="ARBA" id="ARBA00022840"/>
    </source>
</evidence>
<dbReference type="EC" id="6.5.1.1" evidence="4"/>
<feature type="domain" description="ATP-dependent DNA ligase family profile" evidence="24">
    <location>
        <begin position="394"/>
        <end position="544"/>
    </location>
</feature>
<dbReference type="CDD" id="cd07971">
    <property type="entry name" value="OBF_DNA_ligase_LigD"/>
    <property type="match status" value="1"/>
</dbReference>
<keyword evidence="5 25" id="KW-0436">Ligase</keyword>
<dbReference type="InterPro" id="IPR004808">
    <property type="entry name" value="AP_endonuc_1"/>
</dbReference>
<dbReference type="Gene3D" id="3.60.10.10">
    <property type="entry name" value="Endonuclease/exonuclease/phosphatase"/>
    <property type="match status" value="1"/>
</dbReference>
<evidence type="ECO:0000256" key="15">
    <source>
        <dbReference type="ARBA" id="ARBA00022842"/>
    </source>
</evidence>
<evidence type="ECO:0000259" key="24">
    <source>
        <dbReference type="PROSITE" id="PS50160"/>
    </source>
</evidence>
<dbReference type="InterPro" id="IPR012309">
    <property type="entry name" value="DNA_ligase_ATP-dep_C"/>
</dbReference>
<dbReference type="InterPro" id="IPR016059">
    <property type="entry name" value="DNA_ligase_ATP-dep_CS"/>
</dbReference>
<keyword evidence="13" id="KW-0269">Exonuclease</keyword>
<keyword evidence="26" id="KW-1185">Reference proteome</keyword>
<evidence type="ECO:0000313" key="26">
    <source>
        <dbReference type="Proteomes" id="UP001597073"/>
    </source>
</evidence>
<comment type="similarity">
    <text evidence="3">Belongs to the DNA repair enzymes AP/ExoA family.</text>
</comment>
<comment type="caution">
    <text evidence="25">The sequence shown here is derived from an EMBL/GenBank/DDBJ whole genome shotgun (WGS) entry which is preliminary data.</text>
</comment>
<dbReference type="NCBIfam" id="TIGR02776">
    <property type="entry name" value="NHEJ_ligase_prk"/>
    <property type="match status" value="1"/>
</dbReference>
<keyword evidence="15" id="KW-0460">Magnesium</keyword>
<keyword evidence="12" id="KW-0378">Hydrolase</keyword>
<dbReference type="SUPFAM" id="SSF50249">
    <property type="entry name" value="Nucleic acid-binding proteins"/>
    <property type="match status" value="1"/>
</dbReference>
<dbReference type="NCBIfam" id="TIGR02779">
    <property type="entry name" value="NHEJ_ligase_lig"/>
    <property type="match status" value="1"/>
</dbReference>
<dbReference type="InterPro" id="IPR014145">
    <property type="entry name" value="LigD_pol_dom"/>
</dbReference>
<evidence type="ECO:0000256" key="9">
    <source>
        <dbReference type="ARBA" id="ARBA00022723"/>
    </source>
</evidence>
<dbReference type="InterPro" id="IPR005135">
    <property type="entry name" value="Endo/exonuclease/phosphatase"/>
</dbReference>
<keyword evidence="8" id="KW-0540">Nuclease</keyword>
<evidence type="ECO:0000313" key="25">
    <source>
        <dbReference type="EMBL" id="MFD0766109.1"/>
    </source>
</evidence>
<protein>
    <recommendedName>
        <fullName evidence="4">DNA ligase (ATP)</fullName>
        <ecNumber evidence="4">6.5.1.1</ecNumber>
    </recommendedName>
    <alternativeName>
        <fullName evidence="22">NHEJ DNA polymerase</fullName>
    </alternativeName>
</protein>
<dbReference type="InterPro" id="IPR014146">
    <property type="entry name" value="LigD_ligase_dom"/>
</dbReference>
<evidence type="ECO:0000256" key="12">
    <source>
        <dbReference type="ARBA" id="ARBA00022801"/>
    </source>
</evidence>
<evidence type="ECO:0000256" key="4">
    <source>
        <dbReference type="ARBA" id="ARBA00012727"/>
    </source>
</evidence>
<keyword evidence="10" id="KW-0547">Nucleotide-binding</keyword>
<dbReference type="Pfam" id="PF04679">
    <property type="entry name" value="DNA_ligase_A_C"/>
    <property type="match status" value="1"/>
</dbReference>
<dbReference type="InterPro" id="IPR012310">
    <property type="entry name" value="DNA_ligase_ATP-dep_cent"/>
</dbReference>
<comment type="cofactor">
    <cofactor evidence="1">
        <name>Mn(2+)</name>
        <dbReference type="ChEBI" id="CHEBI:29035"/>
    </cofactor>
</comment>
<dbReference type="Proteomes" id="UP001597073">
    <property type="component" value="Unassembled WGS sequence"/>
</dbReference>
<accession>A0ABW2ZIP9</accession>
<keyword evidence="17" id="KW-0238">DNA-binding</keyword>